<dbReference type="InterPro" id="IPR003609">
    <property type="entry name" value="Pan_app"/>
</dbReference>
<dbReference type="FunFam" id="2.90.10.10:FF:000013">
    <property type="entry name" value="G-type lectin S-receptor-like serine/threonine-protein kinase LECRK1"/>
    <property type="match status" value="1"/>
</dbReference>
<keyword evidence="7" id="KW-1185">Reference proteome</keyword>
<dbReference type="PANTHER" id="PTHR47976:SF15">
    <property type="entry name" value="G-TYPE LECTIN S-RECEPTOR-LIKE SERINE_THREONINE-PROTEIN KINASE RLK1"/>
    <property type="match status" value="1"/>
</dbReference>
<dbReference type="EMBL" id="MNCJ02000316">
    <property type="protein sequence ID" value="KAF5822893.1"/>
    <property type="molecule type" value="Genomic_DNA"/>
</dbReference>
<accession>A0A9K3P588</accession>
<dbReference type="SUPFAM" id="SSF51110">
    <property type="entry name" value="alpha-D-mannose-specific plant lectins"/>
    <property type="match status" value="1"/>
</dbReference>
<proteinExistence type="predicted"/>
<dbReference type="Pfam" id="PF00954">
    <property type="entry name" value="S_locus_glycop"/>
    <property type="match status" value="1"/>
</dbReference>
<dbReference type="PANTHER" id="PTHR47976">
    <property type="entry name" value="G-TYPE LECTIN S-RECEPTOR-LIKE SERINE/THREONINE-PROTEIN KINASE SD2-5"/>
    <property type="match status" value="1"/>
</dbReference>
<evidence type="ECO:0000256" key="2">
    <source>
        <dbReference type="ARBA" id="ARBA00023157"/>
    </source>
</evidence>
<dbReference type="InterPro" id="IPR036426">
    <property type="entry name" value="Bulb-type_lectin_dom_sf"/>
</dbReference>
<protein>
    <submittedName>
        <fullName evidence="6">Non-specific serine/threonine protein kinase</fullName>
        <ecNumber evidence="6">2.7.11.1</ecNumber>
    </submittedName>
</protein>
<keyword evidence="6" id="KW-0418">Kinase</keyword>
<feature type="chain" id="PRO_5039955409" evidence="4">
    <location>
        <begin position="22"/>
        <end position="462"/>
    </location>
</feature>
<dbReference type="EC" id="2.7.11.1" evidence="6"/>
<keyword evidence="2" id="KW-1015">Disulfide bond</keyword>
<reference evidence="6" key="2">
    <citation type="submission" date="2020-06" db="EMBL/GenBank/DDBJ databases">
        <title>Helianthus annuus Genome sequencing and assembly Release 2.</title>
        <authorList>
            <person name="Gouzy J."/>
            <person name="Langlade N."/>
            <person name="Munos S."/>
        </authorList>
    </citation>
    <scope>NUCLEOTIDE SEQUENCE</scope>
    <source>
        <tissue evidence="6">Leaves</tissue>
    </source>
</reference>
<evidence type="ECO:0000256" key="1">
    <source>
        <dbReference type="ARBA" id="ARBA00022729"/>
    </source>
</evidence>
<organism evidence="6 7">
    <name type="scientific">Helianthus annuus</name>
    <name type="common">Common sunflower</name>
    <dbReference type="NCBI Taxonomy" id="4232"/>
    <lineage>
        <taxon>Eukaryota</taxon>
        <taxon>Viridiplantae</taxon>
        <taxon>Streptophyta</taxon>
        <taxon>Embryophyta</taxon>
        <taxon>Tracheophyta</taxon>
        <taxon>Spermatophyta</taxon>
        <taxon>Magnoliopsida</taxon>
        <taxon>eudicotyledons</taxon>
        <taxon>Gunneridae</taxon>
        <taxon>Pentapetalae</taxon>
        <taxon>asterids</taxon>
        <taxon>campanulids</taxon>
        <taxon>Asterales</taxon>
        <taxon>Asteraceae</taxon>
        <taxon>Asteroideae</taxon>
        <taxon>Heliantheae alliance</taxon>
        <taxon>Heliantheae</taxon>
        <taxon>Helianthus</taxon>
    </lineage>
</organism>
<gene>
    <name evidence="6" type="ORF">HanXRQr2_Chr01g0032221</name>
</gene>
<dbReference type="Gramene" id="mRNA:HanXRQr2_Chr01g0032221">
    <property type="protein sequence ID" value="CDS:HanXRQr2_Chr01g0032221.1"/>
    <property type="gene ID" value="HanXRQr2_Chr01g0032221"/>
</dbReference>
<evidence type="ECO:0000256" key="4">
    <source>
        <dbReference type="SAM" id="SignalP"/>
    </source>
</evidence>
<dbReference type="OrthoDB" id="1930390at2759"/>
<dbReference type="GO" id="GO:0004674">
    <property type="term" value="F:protein serine/threonine kinase activity"/>
    <property type="evidence" value="ECO:0007669"/>
    <property type="project" value="UniProtKB-KW"/>
</dbReference>
<dbReference type="InterPro" id="IPR000858">
    <property type="entry name" value="S_locus_glycoprot_dom"/>
</dbReference>
<feature type="signal peptide" evidence="4">
    <location>
        <begin position="1"/>
        <end position="21"/>
    </location>
</feature>
<feature type="domain" description="Bulb-type lectin" evidence="5">
    <location>
        <begin position="29"/>
        <end position="146"/>
    </location>
</feature>
<dbReference type="InterPro" id="IPR051343">
    <property type="entry name" value="G-type_lectin_kinases/EP1-like"/>
</dbReference>
<sequence>MALVSLRSIIFLTILLHFVASQQTNGSVSVGASLSATPDAKPWLSSSGEFAFGFQQVQGKDNFLLSIWYEKIPEKTIIWYPEGGPTVSTGSKVGLVDRRGLVLCDPQGKEIWSSGSISDLAYGYMNDTGNFMIVGSNSRNIWESFDHPADTILPTQVMARGGVINSKMGKTNFAGGRFQLRLLQDGNLVLNTLDTFSGSPANAYYTSGTRDSSNSTNSGFQLVFDATGYMYILRRNGERVGLTTRSSVPSGDYYHRATLDFDGVFTQYYYPKNPTEATSWKIIWFVPENICATKDSKACGLNNVCSLDDNRPSCECPLGFSLLDPNIPYGDCKPDFTPSCDEGESDHGGDVLDFMELNNIDWPSSDYVHMNPSNEQTCRTSCLNDCFCAVAIYRDSQCWKKQLPLANGKKDPSQNVKAFLKYKKIDGPSGAGENKSGTRENTSRKTLISVGSALLSAFFLGM</sequence>
<keyword evidence="3" id="KW-0325">Glycoprotein</keyword>
<evidence type="ECO:0000259" key="5">
    <source>
        <dbReference type="PROSITE" id="PS50927"/>
    </source>
</evidence>
<dbReference type="Pfam" id="PF01453">
    <property type="entry name" value="B_lectin"/>
    <property type="match status" value="1"/>
</dbReference>
<evidence type="ECO:0000313" key="6">
    <source>
        <dbReference type="EMBL" id="KAF5822893.1"/>
    </source>
</evidence>
<evidence type="ECO:0000313" key="7">
    <source>
        <dbReference type="Proteomes" id="UP000215914"/>
    </source>
</evidence>
<dbReference type="Proteomes" id="UP000215914">
    <property type="component" value="Unassembled WGS sequence"/>
</dbReference>
<keyword evidence="1 4" id="KW-0732">Signal</keyword>
<dbReference type="Gene3D" id="2.90.10.10">
    <property type="entry name" value="Bulb-type lectin domain"/>
    <property type="match status" value="2"/>
</dbReference>
<keyword evidence="6" id="KW-0808">Transferase</keyword>
<dbReference type="GO" id="GO:0048544">
    <property type="term" value="P:recognition of pollen"/>
    <property type="evidence" value="ECO:0007669"/>
    <property type="project" value="InterPro"/>
</dbReference>
<dbReference type="Pfam" id="PF08276">
    <property type="entry name" value="PAN_2"/>
    <property type="match status" value="1"/>
</dbReference>
<keyword evidence="6" id="KW-0723">Serine/threonine-protein kinase</keyword>
<dbReference type="InterPro" id="IPR001480">
    <property type="entry name" value="Bulb-type_lectin_dom"/>
</dbReference>
<dbReference type="AlphaFoldDB" id="A0A9K3P588"/>
<dbReference type="PROSITE" id="PS50927">
    <property type="entry name" value="BULB_LECTIN"/>
    <property type="match status" value="1"/>
</dbReference>
<evidence type="ECO:0000256" key="3">
    <source>
        <dbReference type="ARBA" id="ARBA00023180"/>
    </source>
</evidence>
<name>A0A9K3P588_HELAN</name>
<dbReference type="SMART" id="SM00108">
    <property type="entry name" value="B_lectin"/>
    <property type="match status" value="1"/>
</dbReference>
<reference evidence="6" key="1">
    <citation type="journal article" date="2017" name="Nature">
        <title>The sunflower genome provides insights into oil metabolism, flowering and Asterid evolution.</title>
        <authorList>
            <person name="Badouin H."/>
            <person name="Gouzy J."/>
            <person name="Grassa C.J."/>
            <person name="Murat F."/>
            <person name="Staton S.E."/>
            <person name="Cottret L."/>
            <person name="Lelandais-Briere C."/>
            <person name="Owens G.L."/>
            <person name="Carrere S."/>
            <person name="Mayjonade B."/>
            <person name="Legrand L."/>
            <person name="Gill N."/>
            <person name="Kane N.C."/>
            <person name="Bowers J.E."/>
            <person name="Hubner S."/>
            <person name="Bellec A."/>
            <person name="Berard A."/>
            <person name="Berges H."/>
            <person name="Blanchet N."/>
            <person name="Boniface M.C."/>
            <person name="Brunel D."/>
            <person name="Catrice O."/>
            <person name="Chaidir N."/>
            <person name="Claudel C."/>
            <person name="Donnadieu C."/>
            <person name="Faraut T."/>
            <person name="Fievet G."/>
            <person name="Helmstetter N."/>
            <person name="King M."/>
            <person name="Knapp S.J."/>
            <person name="Lai Z."/>
            <person name="Le Paslier M.C."/>
            <person name="Lippi Y."/>
            <person name="Lorenzon L."/>
            <person name="Mandel J.R."/>
            <person name="Marage G."/>
            <person name="Marchand G."/>
            <person name="Marquand E."/>
            <person name="Bret-Mestries E."/>
            <person name="Morien E."/>
            <person name="Nambeesan S."/>
            <person name="Nguyen T."/>
            <person name="Pegot-Espagnet P."/>
            <person name="Pouilly N."/>
            <person name="Raftis F."/>
            <person name="Sallet E."/>
            <person name="Schiex T."/>
            <person name="Thomas J."/>
            <person name="Vandecasteele C."/>
            <person name="Vares D."/>
            <person name="Vear F."/>
            <person name="Vautrin S."/>
            <person name="Crespi M."/>
            <person name="Mangin B."/>
            <person name="Burke J.M."/>
            <person name="Salse J."/>
            <person name="Munos S."/>
            <person name="Vincourt P."/>
            <person name="Rieseberg L.H."/>
            <person name="Langlade N.B."/>
        </authorList>
    </citation>
    <scope>NUCLEOTIDE SEQUENCE</scope>
    <source>
        <tissue evidence="6">Leaves</tissue>
    </source>
</reference>
<dbReference type="GO" id="GO:0004672">
    <property type="term" value="F:protein kinase activity"/>
    <property type="evidence" value="ECO:0000318"/>
    <property type="project" value="GO_Central"/>
</dbReference>
<comment type="caution">
    <text evidence="6">The sequence shown here is derived from an EMBL/GenBank/DDBJ whole genome shotgun (WGS) entry which is preliminary data.</text>
</comment>